<reference evidence="3" key="2">
    <citation type="journal article" date="2022" name="Res Sq">
        <title>Comparative Genomics Reveals Insights into the Divergent Evolution of Astigmatic Mites and Household Pest Adaptations.</title>
        <authorList>
            <person name="Xiong Q."/>
            <person name="Wan A.T.-Y."/>
            <person name="Liu X.-Y."/>
            <person name="Fung C.S.-H."/>
            <person name="Xiao X."/>
            <person name="Malainual N."/>
            <person name="Hou J."/>
            <person name="Wang L."/>
            <person name="Wang M."/>
            <person name="Yang K."/>
            <person name="Cui Y."/>
            <person name="Leung E."/>
            <person name="Nong W."/>
            <person name="Shin S.-K."/>
            <person name="Au S."/>
            <person name="Jeong K.Y."/>
            <person name="Chew F.T."/>
            <person name="Hui J."/>
            <person name="Leung T.F."/>
            <person name="Tungtrongchitr A."/>
            <person name="Zhong N."/>
            <person name="Liu Z."/>
            <person name="Tsui S."/>
        </authorList>
    </citation>
    <scope>NUCLEOTIDE SEQUENCE</scope>
    <source>
        <strain evidence="3">Derf</strain>
        <tissue evidence="3">Whole organism</tissue>
    </source>
</reference>
<keyword evidence="2" id="KW-1133">Transmembrane helix</keyword>
<keyword evidence="4" id="KW-1185">Reference proteome</keyword>
<feature type="compositionally biased region" description="Low complexity" evidence="1">
    <location>
        <begin position="52"/>
        <end position="63"/>
    </location>
</feature>
<proteinExistence type="predicted"/>
<accession>A0A922HP24</accession>
<feature type="compositionally biased region" description="Low complexity" evidence="1">
    <location>
        <begin position="383"/>
        <end position="400"/>
    </location>
</feature>
<feature type="region of interest" description="Disordered" evidence="1">
    <location>
        <begin position="383"/>
        <end position="410"/>
    </location>
</feature>
<name>A0A922HP24_DERFA</name>
<dbReference type="EMBL" id="ASGP02000008">
    <property type="protein sequence ID" value="KAH9494318.1"/>
    <property type="molecule type" value="Genomic_DNA"/>
</dbReference>
<evidence type="ECO:0000313" key="3">
    <source>
        <dbReference type="EMBL" id="KAH9494318.1"/>
    </source>
</evidence>
<feature type="region of interest" description="Disordered" evidence="1">
    <location>
        <begin position="45"/>
        <end position="74"/>
    </location>
</feature>
<organism evidence="3 4">
    <name type="scientific">Dermatophagoides farinae</name>
    <name type="common">American house dust mite</name>
    <dbReference type="NCBI Taxonomy" id="6954"/>
    <lineage>
        <taxon>Eukaryota</taxon>
        <taxon>Metazoa</taxon>
        <taxon>Ecdysozoa</taxon>
        <taxon>Arthropoda</taxon>
        <taxon>Chelicerata</taxon>
        <taxon>Arachnida</taxon>
        <taxon>Acari</taxon>
        <taxon>Acariformes</taxon>
        <taxon>Sarcoptiformes</taxon>
        <taxon>Astigmata</taxon>
        <taxon>Psoroptidia</taxon>
        <taxon>Analgoidea</taxon>
        <taxon>Pyroglyphidae</taxon>
        <taxon>Dermatophagoidinae</taxon>
        <taxon>Dermatophagoides</taxon>
    </lineage>
</organism>
<dbReference type="Proteomes" id="UP000790347">
    <property type="component" value="Unassembled WGS sequence"/>
</dbReference>
<evidence type="ECO:0000313" key="4">
    <source>
        <dbReference type="Proteomes" id="UP000790347"/>
    </source>
</evidence>
<feature type="region of interest" description="Disordered" evidence="1">
    <location>
        <begin position="294"/>
        <end position="319"/>
    </location>
</feature>
<feature type="region of interest" description="Disordered" evidence="1">
    <location>
        <begin position="346"/>
        <end position="368"/>
    </location>
</feature>
<feature type="compositionally biased region" description="Low complexity" evidence="1">
    <location>
        <begin position="590"/>
        <end position="603"/>
    </location>
</feature>
<reference evidence="3" key="1">
    <citation type="submission" date="2013-05" db="EMBL/GenBank/DDBJ databases">
        <authorList>
            <person name="Yim A.K.Y."/>
            <person name="Chan T.F."/>
            <person name="Ji K.M."/>
            <person name="Liu X.Y."/>
            <person name="Zhou J.W."/>
            <person name="Li R.Q."/>
            <person name="Yang K.Y."/>
            <person name="Li J."/>
            <person name="Li M."/>
            <person name="Law P.T.W."/>
            <person name="Wu Y.L."/>
            <person name="Cai Z.L."/>
            <person name="Qin H."/>
            <person name="Bao Y."/>
            <person name="Leung R.K.K."/>
            <person name="Ng P.K.S."/>
            <person name="Zou J."/>
            <person name="Zhong X.J."/>
            <person name="Ran P.X."/>
            <person name="Zhong N.S."/>
            <person name="Liu Z.G."/>
            <person name="Tsui S.K.W."/>
        </authorList>
    </citation>
    <scope>NUCLEOTIDE SEQUENCE</scope>
    <source>
        <strain evidence="3">Derf</strain>
        <tissue evidence="3">Whole organism</tissue>
    </source>
</reference>
<protein>
    <submittedName>
        <fullName evidence="3">Uncharacterized protein</fullName>
    </submittedName>
</protein>
<feature type="compositionally biased region" description="Basic and acidic residues" evidence="1">
    <location>
        <begin position="65"/>
        <end position="74"/>
    </location>
</feature>
<feature type="transmembrane region" description="Helical" evidence="2">
    <location>
        <begin position="20"/>
        <end position="40"/>
    </location>
</feature>
<feature type="compositionally biased region" description="Basic residues" evidence="1">
    <location>
        <begin position="560"/>
        <end position="571"/>
    </location>
</feature>
<gene>
    <name evidence="3" type="ORF">DERF_015011</name>
</gene>
<evidence type="ECO:0000256" key="2">
    <source>
        <dbReference type="SAM" id="Phobius"/>
    </source>
</evidence>
<feature type="region of interest" description="Disordered" evidence="1">
    <location>
        <begin position="546"/>
        <end position="608"/>
    </location>
</feature>
<sequence length="624" mass="71058">MNLFDNCPSIIMGYNRQRNFISFIIIIILIIFSCFSISFINGQDTSEDESNHSSPSSSSSESVSSEDRSSYGERLAESSYTFTSTFAREPKEETNIYSSGINAILNSDGFLNQMDKFSGSDTKYRPQGPVEMAVHSKKTVEVIPVKFEDGNDGEPQVIEISPYEVPVSIVFKTQTNKLNVNQEHKSEPAEEPKEINSEEEPHRVIHNVYRPVIQEVTEVVQPFRKVLQKVEPVIEEMKTIISKAAPQDEYQPMAYGSEIVGKVEPAPSPLLPSRILNHENKSILHRFGSESNNDLQNLAESNSSSSPSLSSGTNNSVLEPTEFNDKEANLHYNDIIKQYIDNLLSKKQQQQQQQQKSTKSSSSLPINANSIKMMNIPMKSMMPMKLSNDVDNNNKENNQNNDDDNNNNNGKKFKIIKEFRISLNDIKKQLGNNNNNKMSASSAADKNISQSYDDDETIWIIFDVAGKMRIMRPNTSFLQQQPSTQSARFIKTDGTIGKLKEFKRRSRSAYGGINNVAGPLRTYHYMNFKRFGDIAPTSISDYRLNHNHHHHHNSNNNNNHQHHLHQNHHYHNHDQQIRRRSMMMNEPLVSSSSTPLSSPSSSSSEEHINLYSQNNFRFARRYRN</sequence>
<evidence type="ECO:0000256" key="1">
    <source>
        <dbReference type="SAM" id="MobiDB-lite"/>
    </source>
</evidence>
<feature type="compositionally biased region" description="Low complexity" evidence="1">
    <location>
        <begin position="301"/>
        <end position="316"/>
    </location>
</feature>
<dbReference type="AlphaFoldDB" id="A0A922HP24"/>
<keyword evidence="2" id="KW-0812">Transmembrane</keyword>
<keyword evidence="2" id="KW-0472">Membrane</keyword>
<comment type="caution">
    <text evidence="3">The sequence shown here is derived from an EMBL/GenBank/DDBJ whole genome shotgun (WGS) entry which is preliminary data.</text>
</comment>
<feature type="compositionally biased region" description="Low complexity" evidence="1">
    <location>
        <begin position="346"/>
        <end position="363"/>
    </location>
</feature>